<dbReference type="RefSeq" id="WP_096420051.1">
    <property type="nucleotide sequence ID" value="NZ_AP017315.1"/>
</dbReference>
<accession>A0A0U5BHR6</accession>
<dbReference type="EMBL" id="AP017315">
    <property type="protein sequence ID" value="BAU31077.1"/>
    <property type="molecule type" value="Genomic_DNA"/>
</dbReference>
<proteinExistence type="predicted"/>
<dbReference type="KEGG" id="malk:MalAC0309_0199"/>
<dbReference type="AlphaFoldDB" id="A0A0U5BHR6"/>
<reference evidence="3" key="1">
    <citation type="submission" date="2015-12" db="EMBL/GenBank/DDBJ databases">
        <authorList>
            <person name="Shamseldin A."/>
            <person name="Moawad H."/>
            <person name="Abd El-Rahim W.M."/>
            <person name="Sadowsky M.J."/>
        </authorList>
    </citation>
    <scope>NUCLEOTIDE SEQUENCE [LARGE SCALE GENOMIC DNA]</scope>
    <source>
        <strain evidence="3">JAM AC0309</strain>
    </source>
</reference>
<protein>
    <recommendedName>
        <fullName evidence="1">TnsA endonuclease N-terminal domain-containing protein</fullName>
    </recommendedName>
</protein>
<dbReference type="NCBIfam" id="NF033179">
    <property type="entry name" value="TnsA_like_Actin"/>
    <property type="match status" value="1"/>
</dbReference>
<dbReference type="OrthoDB" id="3403133at2"/>
<sequence>MTGPASMVRIRRSEDLVDVFSLGDVRLRMFDTAVPWRVFRWYRKQRHFSGSYWSATMDAPVGYESRLEYANLLLTDFDPRVEWILSQPFLIEGLDRGTPRKHIPDYLITHTDGSVCVVDVKPAEKLQLPKVRDSLSWSRRVFEAHGWEYRVQSEPDRVLLANVQFLAGYRRRFQFVDAEIAAVIDELRTPMTFGEAARAAAPIAGDPRAARSLVLHLLWTRQLRTDLTHLLNTTTLLEPT</sequence>
<reference evidence="2 3" key="2">
    <citation type="submission" date="2016-01" db="EMBL/GenBank/DDBJ databases">
        <title>Microcella alkaliphila JAM AC0309 whole genome shotgun sequence.</title>
        <authorList>
            <person name="Kurata A."/>
            <person name="Hirose Y."/>
            <person name="Kishimoto N."/>
            <person name="Kobayashi T."/>
        </authorList>
    </citation>
    <scope>NUCLEOTIDE SEQUENCE [LARGE SCALE GENOMIC DNA]</scope>
    <source>
        <strain evidence="2 3">JAM AC0309</strain>
    </source>
</reference>
<feature type="domain" description="TnsA endonuclease N-terminal" evidence="1">
    <location>
        <begin position="78"/>
        <end position="154"/>
    </location>
</feature>
<dbReference type="InterPro" id="IPR014833">
    <property type="entry name" value="TnsA_N"/>
</dbReference>
<evidence type="ECO:0000259" key="1">
    <source>
        <dbReference type="Pfam" id="PF08722"/>
    </source>
</evidence>
<evidence type="ECO:0000313" key="3">
    <source>
        <dbReference type="Proteomes" id="UP000218965"/>
    </source>
</evidence>
<dbReference type="Proteomes" id="UP000218965">
    <property type="component" value="Chromosome"/>
</dbReference>
<name>A0A0U5BHR6_9MICO</name>
<gene>
    <name evidence="2" type="ORF">MalAC0309_0199</name>
</gene>
<organism evidence="2 3">
    <name type="scientific">Microcella alkaliphila</name>
    <dbReference type="NCBI Taxonomy" id="279828"/>
    <lineage>
        <taxon>Bacteria</taxon>
        <taxon>Bacillati</taxon>
        <taxon>Actinomycetota</taxon>
        <taxon>Actinomycetes</taxon>
        <taxon>Micrococcales</taxon>
        <taxon>Microbacteriaceae</taxon>
        <taxon>Microcella</taxon>
    </lineage>
</organism>
<dbReference type="Pfam" id="PF08722">
    <property type="entry name" value="Tn7_TnsA-like_N"/>
    <property type="match status" value="1"/>
</dbReference>
<evidence type="ECO:0000313" key="2">
    <source>
        <dbReference type="EMBL" id="BAU31077.1"/>
    </source>
</evidence>
<dbReference type="InterPro" id="IPR048000">
    <property type="entry name" value="TnsA-like"/>
</dbReference>